<dbReference type="EMBL" id="CP042276">
    <property type="protein sequence ID" value="QDY97482.1"/>
    <property type="molecule type" value="Genomic_DNA"/>
</dbReference>
<reference evidence="1 2" key="1">
    <citation type="journal article" date="2017" name="Genome Announc.">
        <title>Draft Genome Sequence of Agrobacterium tumefaciens Biovar 1 Strain 186, Isolated from Walnut.</title>
        <authorList>
            <person name="Poret-Peterson A.T."/>
            <person name="Bhatnagar S."/>
            <person name="McClean A.E."/>
            <person name="Kluepfel D.A."/>
        </authorList>
    </citation>
    <scope>NUCLEOTIDE SEQUENCE [LARGE SCALE GENOMIC DNA]</scope>
    <source>
        <strain evidence="1 2">186</strain>
    </source>
</reference>
<organism evidence="1 2">
    <name type="scientific">Agrobacterium tumefaciens</name>
    <dbReference type="NCBI Taxonomy" id="358"/>
    <lineage>
        <taxon>Bacteria</taxon>
        <taxon>Pseudomonadati</taxon>
        <taxon>Pseudomonadota</taxon>
        <taxon>Alphaproteobacteria</taxon>
        <taxon>Hyphomicrobiales</taxon>
        <taxon>Rhizobiaceae</taxon>
        <taxon>Rhizobium/Agrobacterium group</taxon>
        <taxon>Agrobacterium</taxon>
        <taxon>Agrobacterium tumefaciens complex</taxon>
    </lineage>
</organism>
<accession>A0AAP9J9B7</accession>
<protein>
    <submittedName>
        <fullName evidence="1">Uncharacterized protein</fullName>
    </submittedName>
</protein>
<proteinExistence type="predicted"/>
<sequence length="160" mass="17567">MNITDMKQSLLRRLLKRADYATLDLKPAAGADHAAETSLIEQIRAGMIAYEDYPASKSTVDAQAGGEEVGSLNEMNRTRESCDTEEQMEFAVSANGDRWFLCCQSKGDVVFVLHRANPSSGGHETRRSVDAFLDLKPIGPEHEALRALLRSNDGSLILGR</sequence>
<gene>
    <name evidence="1" type="ORF">CG010_025150</name>
</gene>
<evidence type="ECO:0000313" key="1">
    <source>
        <dbReference type="EMBL" id="QDY97482.1"/>
    </source>
</evidence>
<dbReference type="Proteomes" id="UP000222296">
    <property type="component" value="Plasmid pAt"/>
</dbReference>
<keyword evidence="1" id="KW-0614">Plasmid</keyword>
<dbReference type="AlphaFoldDB" id="A0AAP9J9B7"/>
<name>A0AAP9J9B7_AGRTU</name>
<evidence type="ECO:0000313" key="2">
    <source>
        <dbReference type="Proteomes" id="UP000222296"/>
    </source>
</evidence>
<geneLocation type="plasmid" evidence="2">
    <name>pat</name>
</geneLocation>
<dbReference type="RefSeq" id="WP_144030958.1">
    <property type="nucleotide sequence ID" value="NZ_CP042276.1"/>
</dbReference>